<dbReference type="InterPro" id="IPR003337">
    <property type="entry name" value="Trehalose_PPase"/>
</dbReference>
<comment type="similarity">
    <text evidence="1">Belongs to the trehalose phosphatase family.</text>
</comment>
<dbReference type="GO" id="GO:0046872">
    <property type="term" value="F:metal ion binding"/>
    <property type="evidence" value="ECO:0007669"/>
    <property type="project" value="UniProtKB-KW"/>
</dbReference>
<dbReference type="Gene3D" id="3.30.70.1020">
    <property type="entry name" value="Trehalose-6-phosphate phosphatase related protein, domain 2"/>
    <property type="match status" value="1"/>
</dbReference>
<sequence>MSALIPALERLPACEFLLVVSDFDGTLAGFSPNPDDVAVHAPSMDALRALSALPNTSVALLSGRSVESLRAVSGVGRDSAIALVGSHGAQREEGACVSPEVQRCLDEVAQAWERLIASSGCSGAFVEHKPYHRVFHVRGVADAAVAEALLRRAAGVGCSRGGFSEGKCVVEYSPIAVTKGDWLREQVEGLPAGAGVVFIGDDVTDEHGFSALRALESAGHNGVLRGVKVGDGVTEAHATMAGIREVGEMLSELAKARQIFIKEHPRFQ</sequence>
<evidence type="ECO:0000256" key="1">
    <source>
        <dbReference type="RuleBase" id="RU361117"/>
    </source>
</evidence>
<dbReference type="GO" id="GO:0004805">
    <property type="term" value="F:trehalose-phosphatase activity"/>
    <property type="evidence" value="ECO:0007669"/>
    <property type="project" value="UniProtKB-EC"/>
</dbReference>
<dbReference type="RefSeq" id="WP_021012212.1">
    <property type="nucleotide sequence ID" value="NC_022198.1"/>
</dbReference>
<keyword evidence="1" id="KW-0479">Metal-binding</keyword>
<organism evidence="2 3">
    <name type="scientific">Corynebacterium argentoratense DSM 44202</name>
    <dbReference type="NCBI Taxonomy" id="1348662"/>
    <lineage>
        <taxon>Bacteria</taxon>
        <taxon>Bacillati</taxon>
        <taxon>Actinomycetota</taxon>
        <taxon>Actinomycetes</taxon>
        <taxon>Mycobacteriales</taxon>
        <taxon>Corynebacteriaceae</taxon>
        <taxon>Corynebacterium</taxon>
    </lineage>
</organism>
<keyword evidence="3" id="KW-1185">Reference proteome</keyword>
<dbReference type="InterPro" id="IPR023214">
    <property type="entry name" value="HAD_sf"/>
</dbReference>
<dbReference type="PATRIC" id="fig|1348662.3.peg.1693"/>
<dbReference type="OrthoDB" id="9816160at2"/>
<comment type="cofactor">
    <cofactor evidence="1">
        <name>Mg(2+)</name>
        <dbReference type="ChEBI" id="CHEBI:18420"/>
    </cofactor>
</comment>
<comment type="function">
    <text evidence="1">Removes the phosphate from trehalose 6-phosphate to produce free trehalose.</text>
</comment>
<name>U3GZX1_9CORY</name>
<gene>
    <name evidence="2" type="ORF">CARG_08590</name>
</gene>
<dbReference type="GO" id="GO:0005992">
    <property type="term" value="P:trehalose biosynthetic process"/>
    <property type="evidence" value="ECO:0007669"/>
    <property type="project" value="UniProtKB-UniPathway"/>
</dbReference>
<dbReference type="SUPFAM" id="SSF56784">
    <property type="entry name" value="HAD-like"/>
    <property type="match status" value="1"/>
</dbReference>
<keyword evidence="1" id="KW-0378">Hydrolase</keyword>
<dbReference type="NCBIfam" id="TIGR00685">
    <property type="entry name" value="T6PP"/>
    <property type="match status" value="1"/>
</dbReference>
<dbReference type="STRING" id="1348662.CARG_08590"/>
<dbReference type="Proteomes" id="UP000016943">
    <property type="component" value="Chromosome"/>
</dbReference>
<evidence type="ECO:0000313" key="2">
    <source>
        <dbReference type="EMBL" id="AGU15817.1"/>
    </source>
</evidence>
<accession>U3GZX1</accession>
<dbReference type="AlphaFoldDB" id="U3GZX1"/>
<protein>
    <recommendedName>
        <fullName evidence="1">Trehalose 6-phosphate phosphatase</fullName>
        <ecNumber evidence="1">3.1.3.12</ecNumber>
    </recommendedName>
</protein>
<dbReference type="UniPathway" id="UPA00299"/>
<dbReference type="HOGENOM" id="CLU_037265_2_1_11"/>
<comment type="pathway">
    <text evidence="1">Glycan biosynthesis; trehalose biosynthesis.</text>
</comment>
<dbReference type="GeneID" id="78250459"/>
<dbReference type="Pfam" id="PF02358">
    <property type="entry name" value="Trehalose_PPase"/>
    <property type="match status" value="1"/>
</dbReference>
<dbReference type="EC" id="3.1.3.12" evidence="1"/>
<dbReference type="eggNOG" id="COG1877">
    <property type="taxonomic scope" value="Bacteria"/>
</dbReference>
<evidence type="ECO:0000313" key="3">
    <source>
        <dbReference type="Proteomes" id="UP000016943"/>
    </source>
</evidence>
<keyword evidence="1" id="KW-0460">Magnesium</keyword>
<comment type="catalytic activity">
    <reaction evidence="1">
        <text>alpha,alpha-trehalose 6-phosphate + H2O = alpha,alpha-trehalose + phosphate</text>
        <dbReference type="Rhea" id="RHEA:23420"/>
        <dbReference type="ChEBI" id="CHEBI:15377"/>
        <dbReference type="ChEBI" id="CHEBI:16551"/>
        <dbReference type="ChEBI" id="CHEBI:43474"/>
        <dbReference type="ChEBI" id="CHEBI:58429"/>
        <dbReference type="EC" id="3.1.3.12"/>
    </reaction>
</comment>
<proteinExistence type="inferred from homology"/>
<dbReference type="InterPro" id="IPR036412">
    <property type="entry name" value="HAD-like_sf"/>
</dbReference>
<dbReference type="KEGG" id="caz:CARG_08590"/>
<dbReference type="EMBL" id="CP006365">
    <property type="protein sequence ID" value="AGU15817.1"/>
    <property type="molecule type" value="Genomic_DNA"/>
</dbReference>
<dbReference type="Gene3D" id="3.40.50.1000">
    <property type="entry name" value="HAD superfamily/HAD-like"/>
    <property type="match status" value="1"/>
</dbReference>
<reference evidence="2 3" key="1">
    <citation type="journal article" date="2013" name="Genome Announc.">
        <title>Whole-Genome Sequence of the Clinical Strain Corynebacterium argentoratense DSM 44202, Isolated from a Human Throat Specimen.</title>
        <authorList>
            <person name="Bomholt C."/>
            <person name="Glaub A."/>
            <person name="Gravermann K."/>
            <person name="Albersmeier A."/>
            <person name="Brinkrolf K."/>
            <person name="Ruckert C."/>
            <person name="Tauch A."/>
        </authorList>
    </citation>
    <scope>NUCLEOTIDE SEQUENCE [LARGE SCALE GENOMIC DNA]</scope>
    <source>
        <strain evidence="2">DSM 44202</strain>
    </source>
</reference>